<evidence type="ECO:0000313" key="3">
    <source>
        <dbReference type="Proteomes" id="UP000041254"/>
    </source>
</evidence>
<organism evidence="2 3">
    <name type="scientific">Vitrella brassicaformis (strain CCMP3155)</name>
    <dbReference type="NCBI Taxonomy" id="1169540"/>
    <lineage>
        <taxon>Eukaryota</taxon>
        <taxon>Sar</taxon>
        <taxon>Alveolata</taxon>
        <taxon>Colpodellida</taxon>
        <taxon>Vitrellaceae</taxon>
        <taxon>Vitrella</taxon>
    </lineage>
</organism>
<dbReference type="PhylomeDB" id="A0A0G4FH98"/>
<proteinExistence type="predicted"/>
<protein>
    <submittedName>
        <fullName evidence="2">Uncharacterized protein</fullName>
    </submittedName>
</protein>
<name>A0A0G4FH98_VITBC</name>
<dbReference type="InParanoid" id="A0A0G4FH98"/>
<gene>
    <name evidence="2" type="ORF">Vbra_15394</name>
</gene>
<dbReference type="Proteomes" id="UP000041254">
    <property type="component" value="Unassembled WGS sequence"/>
</dbReference>
<evidence type="ECO:0000256" key="1">
    <source>
        <dbReference type="SAM" id="SignalP"/>
    </source>
</evidence>
<keyword evidence="1" id="KW-0732">Signal</keyword>
<feature type="chain" id="PRO_5005188622" evidence="1">
    <location>
        <begin position="29"/>
        <end position="652"/>
    </location>
</feature>
<keyword evidence="3" id="KW-1185">Reference proteome</keyword>
<feature type="signal peptide" evidence="1">
    <location>
        <begin position="1"/>
        <end position="28"/>
    </location>
</feature>
<dbReference type="EMBL" id="CDMY01000436">
    <property type="protein sequence ID" value="CEM12666.1"/>
    <property type="molecule type" value="Genomic_DNA"/>
</dbReference>
<evidence type="ECO:0000313" key="2">
    <source>
        <dbReference type="EMBL" id="CEM12666.1"/>
    </source>
</evidence>
<dbReference type="AlphaFoldDB" id="A0A0G4FH98"/>
<dbReference type="VEuPathDB" id="CryptoDB:Vbra_15394"/>
<reference evidence="2 3" key="1">
    <citation type="submission" date="2014-11" db="EMBL/GenBank/DDBJ databases">
        <authorList>
            <person name="Zhu J."/>
            <person name="Qi W."/>
            <person name="Song R."/>
        </authorList>
    </citation>
    <scope>NUCLEOTIDE SEQUENCE [LARGE SCALE GENOMIC DNA]</scope>
</reference>
<sequence>MSSAPPPAVLRALLLLLLFFVSTHPADSAPAAAVRNPALARSSWPMALGGPYSAQSTDSMAPTSAENIAKNVLFDLNLLDPLSLHYAGPMGGEGDGEGGGSSSYMWTSTFTDICKIGRNATDLEVLACYVKPLEAANEDVYHGIYGFVAADGAFFDPNGVRLLALNSEDPSDPRSPIKILAHFEITNMTTGSEGLLEGESFIAMTMSFPPEEQGLEAAHAIFFTTRGRVGAVQLVKGPDGSADFVETAVPLLLGGGEEEVSNSVALDEENNVYLVTNAQLYKVLFHPPSSNATVASQGSFEVVWASPYDVLDTPVPGRLSRTGSGSTPSLMMHDGRRYVVISDGDAPQKVVVVDAEIGQVAASRVVDFGQEDIKDVFSDQSVLVSGSDLYVVNNALTSVAQDVAHASDDFFTQIETLIQRVGIQLPPFILIQQMRSLFVVLLGDSPLGIQKMTLQLDNNGTLQLTSPWSRPDLFFANGIPTLSRKTGLLYGVSRRDEDGKPARPFRGCWTFDAINATSGEEAFHITTGCGIQFNSLYAATQIGDDAELITGCLGGIVRAIPQQQQQVGTSNKMAGLRDGTDCSDDSNIEVTKLETSAQVKWDGRGAFNDLKWSPTEAEAVMTAKYEHFQRVIEEMTEPFLQRDADRWRETVD</sequence>
<accession>A0A0G4FH98</accession>